<feature type="transmembrane region" description="Helical" evidence="1">
    <location>
        <begin position="100"/>
        <end position="121"/>
    </location>
</feature>
<reference evidence="2 3" key="1">
    <citation type="journal article" date="2023" name="Virus Evol.">
        <title>Computational host range prediction-The good, the bad, and the ugly.</title>
        <authorList>
            <person name="Howell A.A."/>
            <person name="Versoza C.J."/>
            <person name="Pfeifer S.P."/>
        </authorList>
    </citation>
    <scope>NUCLEOTIDE SEQUENCE [LARGE SCALE GENOMIC DNA]</scope>
    <source>
        <strain evidence="2 3">1610/1b</strain>
    </source>
</reference>
<evidence type="ECO:0000256" key="1">
    <source>
        <dbReference type="SAM" id="Phobius"/>
    </source>
</evidence>
<feature type="transmembrane region" description="Helical" evidence="1">
    <location>
        <begin position="37"/>
        <end position="56"/>
    </location>
</feature>
<accession>A0ABZ2U3G8</accession>
<dbReference type="Proteomes" id="UP001479933">
    <property type="component" value="Chromosome"/>
</dbReference>
<name>A0ABZ2U3G8_9ACTN</name>
<evidence type="ECO:0000313" key="2">
    <source>
        <dbReference type="EMBL" id="WYY07846.1"/>
    </source>
</evidence>
<organism evidence="2 3">
    <name type="scientific">Gordonia hydrophobica</name>
    <dbReference type="NCBI Taxonomy" id="40516"/>
    <lineage>
        <taxon>Bacteria</taxon>
        <taxon>Bacillati</taxon>
        <taxon>Actinomycetota</taxon>
        <taxon>Actinomycetes</taxon>
        <taxon>Mycobacteriales</taxon>
        <taxon>Gordoniaceae</taxon>
        <taxon>Gordonia</taxon>
    </lineage>
</organism>
<keyword evidence="1" id="KW-0472">Membrane</keyword>
<evidence type="ECO:0000313" key="3">
    <source>
        <dbReference type="Proteomes" id="UP001479933"/>
    </source>
</evidence>
<keyword evidence="1" id="KW-1133">Transmembrane helix</keyword>
<protein>
    <submittedName>
        <fullName evidence="2">Uncharacterized protein</fullName>
    </submittedName>
</protein>
<sequence>MTPTTLSRLRGAVVGGASALTGIGAHAAAQGMLPETASLLMVATTAIALGVAVAALPAARVLPALIGGQAMVHVLLVLSSGHHHDLLTAPMAAMHTVGTLAALLLLCGVELLVHAASALALRAMRLHVRLRPLTTVTVPAYPAVAAPAALVYLGGIGRRGPPPVQ</sequence>
<proteinExistence type="predicted"/>
<keyword evidence="3" id="KW-1185">Reference proteome</keyword>
<keyword evidence="1" id="KW-0812">Transmembrane</keyword>
<gene>
    <name evidence="2" type="ORF">RVF87_01800</name>
</gene>
<dbReference type="RefSeq" id="WP_066166426.1">
    <property type="nucleotide sequence ID" value="NZ_CP136137.1"/>
</dbReference>
<dbReference type="EMBL" id="CP136137">
    <property type="protein sequence ID" value="WYY07846.1"/>
    <property type="molecule type" value="Genomic_DNA"/>
</dbReference>